<evidence type="ECO:0000256" key="1">
    <source>
        <dbReference type="SAM" id="Phobius"/>
    </source>
</evidence>
<dbReference type="AlphaFoldDB" id="A0AAE8ZV51"/>
<keyword evidence="1" id="KW-1133">Transmembrane helix</keyword>
<dbReference type="Proteomes" id="UP000827892">
    <property type="component" value="Chromosome X"/>
</dbReference>
<proteinExistence type="predicted"/>
<dbReference type="Pfam" id="PF23673">
    <property type="entry name" value="DUF7154"/>
    <property type="match status" value="1"/>
</dbReference>
<evidence type="ECO:0000313" key="3">
    <source>
        <dbReference type="EMBL" id="ULT80755.1"/>
    </source>
</evidence>
<keyword evidence="1" id="KW-0472">Membrane</keyword>
<gene>
    <name evidence="3" type="ORF">L3Y34_010956</name>
</gene>
<dbReference type="InterPro" id="IPR055578">
    <property type="entry name" value="DUF7154"/>
</dbReference>
<evidence type="ECO:0000259" key="2">
    <source>
        <dbReference type="Pfam" id="PF23673"/>
    </source>
</evidence>
<evidence type="ECO:0000313" key="4">
    <source>
        <dbReference type="Proteomes" id="UP000827892"/>
    </source>
</evidence>
<dbReference type="EMBL" id="CP090896">
    <property type="protein sequence ID" value="ULT80755.1"/>
    <property type="molecule type" value="Genomic_DNA"/>
</dbReference>
<organism evidence="3 4">
    <name type="scientific">Caenorhabditis briggsae</name>
    <dbReference type="NCBI Taxonomy" id="6238"/>
    <lineage>
        <taxon>Eukaryota</taxon>
        <taxon>Metazoa</taxon>
        <taxon>Ecdysozoa</taxon>
        <taxon>Nematoda</taxon>
        <taxon>Chromadorea</taxon>
        <taxon>Rhabditida</taxon>
        <taxon>Rhabditina</taxon>
        <taxon>Rhabditomorpha</taxon>
        <taxon>Rhabditoidea</taxon>
        <taxon>Rhabditidae</taxon>
        <taxon>Peloderinae</taxon>
        <taxon>Caenorhabditis</taxon>
    </lineage>
</organism>
<keyword evidence="1" id="KW-0812">Transmembrane</keyword>
<accession>A0AAE8ZV51</accession>
<reference evidence="3 4" key="1">
    <citation type="submission" date="2022-05" db="EMBL/GenBank/DDBJ databases">
        <title>Chromosome-level reference genomes for two strains of Caenorhabditis briggsae: an improved platform for comparative genomics.</title>
        <authorList>
            <person name="Stevens L."/>
            <person name="Andersen E.C."/>
        </authorList>
    </citation>
    <scope>NUCLEOTIDE SEQUENCE [LARGE SCALE GENOMIC DNA]</scope>
    <source>
        <strain evidence="3">QX1410_ONT</strain>
        <tissue evidence="3">Whole-organism</tissue>
    </source>
</reference>
<name>A0AAE8ZV51_CAEBR</name>
<dbReference type="PANTHER" id="PTHR23062:SF3">
    <property type="entry name" value="ANF_RECEPTOR DOMAIN-CONTAINING PROTEIN-RELATED"/>
    <property type="match status" value="1"/>
</dbReference>
<sequence>MQEVAGYEITINDLFNSPPKTENVHNDNFNSSAGYDYISFERNDQEGIYENVDEFSKPKEFSKKYCCIFLAVLALAILVAVSIILLLVLPKHSHRTEVLWPLKSKSLFWATTSRTASYSTSTFTTTKIPITTTIETSRTAPDSTHTSTTTKIPITTTTQIFTQTSEKTSRNFEETTVARTTVASSTSIKTTYTTAQFPTTTSTSDTSCNSTTFPSTFLFAYSNDLLSETVLDTFNKFSSYLKHYSWFGSVRFDIETIDIQFHKGDANPTIANNLPDPNQGFQNSKIGSNVFDVIEKFFSNTQAPVCGSIICILLKRYPNESDISRLVSLIRYHHAIVHVMTSATPSGGSQSKAMYSVASKTNGMGMVEYDENFPDAIDWLPLFNAPYPIYAATIQVSGSGTKTFPDFYSPSARMYWVGITYQDHVPIDSFQYLKFCLTNHQGNASVSVSSRDVSYWDDGNYLGQPSWLINVDYRVTLDYNYLGGDMQHLQFRIYTITPNSNWLPYSD</sequence>
<feature type="transmembrane region" description="Helical" evidence="1">
    <location>
        <begin position="65"/>
        <end position="89"/>
    </location>
</feature>
<dbReference type="PANTHER" id="PTHR23062">
    <property type="entry name" value="HYPOTHETICAL PROTEIN C.ELEGANS"/>
    <property type="match status" value="1"/>
</dbReference>
<feature type="domain" description="DUF7154" evidence="2">
    <location>
        <begin position="392"/>
        <end position="495"/>
    </location>
</feature>
<protein>
    <recommendedName>
        <fullName evidence="2">DUF7154 domain-containing protein</fullName>
    </recommendedName>
</protein>